<dbReference type="InterPro" id="IPR050767">
    <property type="entry name" value="Sel1_AlgK"/>
</dbReference>
<gene>
    <name evidence="2" type="ORF">ALEPTO_LOCUS9454</name>
</gene>
<dbReference type="InterPro" id="IPR011990">
    <property type="entry name" value="TPR-like_helical_dom_sf"/>
</dbReference>
<proteinExistence type="inferred from homology"/>
<organism evidence="2 3">
    <name type="scientific">Ambispora leptoticha</name>
    <dbReference type="NCBI Taxonomy" id="144679"/>
    <lineage>
        <taxon>Eukaryota</taxon>
        <taxon>Fungi</taxon>
        <taxon>Fungi incertae sedis</taxon>
        <taxon>Mucoromycota</taxon>
        <taxon>Glomeromycotina</taxon>
        <taxon>Glomeromycetes</taxon>
        <taxon>Archaeosporales</taxon>
        <taxon>Ambisporaceae</taxon>
        <taxon>Ambispora</taxon>
    </lineage>
</organism>
<dbReference type="PANTHER" id="PTHR11102:SF160">
    <property type="entry name" value="ERAD-ASSOCIATED E3 UBIQUITIN-PROTEIN LIGASE COMPONENT HRD3"/>
    <property type="match status" value="1"/>
</dbReference>
<dbReference type="Gene3D" id="1.25.40.10">
    <property type="entry name" value="Tetratricopeptide repeat domain"/>
    <property type="match status" value="1"/>
</dbReference>
<dbReference type="Pfam" id="PF08238">
    <property type="entry name" value="Sel1"/>
    <property type="match status" value="3"/>
</dbReference>
<dbReference type="InterPro" id="IPR006597">
    <property type="entry name" value="Sel1-like"/>
</dbReference>
<dbReference type="AlphaFoldDB" id="A0A9N9GXD9"/>
<dbReference type="SUPFAM" id="SSF81901">
    <property type="entry name" value="HCP-like"/>
    <property type="match status" value="1"/>
</dbReference>
<dbReference type="PANTHER" id="PTHR11102">
    <property type="entry name" value="SEL-1-LIKE PROTEIN"/>
    <property type="match status" value="1"/>
</dbReference>
<keyword evidence="3" id="KW-1185">Reference proteome</keyword>
<dbReference type="OrthoDB" id="2384430at2759"/>
<comment type="similarity">
    <text evidence="1">Belongs to the sel-1 family.</text>
</comment>
<evidence type="ECO:0000313" key="3">
    <source>
        <dbReference type="Proteomes" id="UP000789508"/>
    </source>
</evidence>
<name>A0A9N9GXD9_9GLOM</name>
<sequence>MAFQISQQQQEQKQIDGVSEMEVVLGKSKLERCKKTYAHYSDATKSLLAELANLVHTLAFQDGSDNVIVRRIRQWIISNRIIPQHLFKLLRSSVHIPQYACLLAFFYNYEIGTRYNSRKTLKYYQLAAEMGDGFAANQTGICYRWSIGVEKCDLRMQIRYYRISAELGHPQGQSNLAHAIKRGDVPEFRDKREVLFWYLKATDTGYTAAFSYVAECYKNGCGTMVDYHNMLRWYTKYLKKKKVVIGMNSLVNKLFKFT</sequence>
<dbReference type="SMART" id="SM00671">
    <property type="entry name" value="SEL1"/>
    <property type="match status" value="3"/>
</dbReference>
<dbReference type="Proteomes" id="UP000789508">
    <property type="component" value="Unassembled WGS sequence"/>
</dbReference>
<reference evidence="2" key="1">
    <citation type="submission" date="2021-06" db="EMBL/GenBank/DDBJ databases">
        <authorList>
            <person name="Kallberg Y."/>
            <person name="Tangrot J."/>
            <person name="Rosling A."/>
        </authorList>
    </citation>
    <scope>NUCLEOTIDE SEQUENCE</scope>
    <source>
        <strain evidence="2">FL130A</strain>
    </source>
</reference>
<comment type="caution">
    <text evidence="2">The sequence shown here is derived from an EMBL/GenBank/DDBJ whole genome shotgun (WGS) entry which is preliminary data.</text>
</comment>
<dbReference type="EMBL" id="CAJVPS010007328">
    <property type="protein sequence ID" value="CAG8633674.1"/>
    <property type="molecule type" value="Genomic_DNA"/>
</dbReference>
<protein>
    <submittedName>
        <fullName evidence="2">12649_t:CDS:1</fullName>
    </submittedName>
</protein>
<evidence type="ECO:0000313" key="2">
    <source>
        <dbReference type="EMBL" id="CAG8633674.1"/>
    </source>
</evidence>
<accession>A0A9N9GXD9</accession>
<evidence type="ECO:0000256" key="1">
    <source>
        <dbReference type="ARBA" id="ARBA00038101"/>
    </source>
</evidence>